<dbReference type="SUPFAM" id="SSF56935">
    <property type="entry name" value="Porins"/>
    <property type="match status" value="1"/>
</dbReference>
<evidence type="ECO:0000313" key="5">
    <source>
        <dbReference type="EMBL" id="MBF1384804.1"/>
    </source>
</evidence>
<dbReference type="InterPro" id="IPR036942">
    <property type="entry name" value="Beta-barrel_TonB_sf"/>
</dbReference>
<evidence type="ECO:0000313" key="6">
    <source>
        <dbReference type="Proteomes" id="UP000771736"/>
    </source>
</evidence>
<gene>
    <name evidence="5" type="ORF">HXN26_08155</name>
</gene>
<comment type="subcellular location">
    <subcellularLocation>
        <location evidence="1">Cell outer membrane</location>
    </subcellularLocation>
</comment>
<dbReference type="EMBL" id="JABZSJ010000046">
    <property type="protein sequence ID" value="MBF1384804.1"/>
    <property type="molecule type" value="Genomic_DNA"/>
</dbReference>
<sequence>MPRLLLSIVFLLVTLVAYGQNAVAEEVIGIDASSATVLTWFQHIERKAKATLSYNPTLIDLKQKVTIGASGKIKVSQLLNIILGDYEYNLISMDNRKLLIQIQGKKKLPQIVKSEPSIEDFILTIDMQPATVKSWFNLIEKQAHIELSYPSNSIDLTRMVKFQRYGKITVKQLLATLLKDYEYKLSVGLDRRLKIDIQKTKSVFLSGVVEEEGTGEKLFGATIKITDGKGIKTITATDKNGAFSLMLNRGKGKISVSYMGYSPYEQTLNMQDNMQKTIALAATPYQIKNVQVQRSKSKEDLNDASPSNMLSFSNSDLFSQVRILPSVSLSTANTGYNVAGGGTDENLTLLEGFPVFSPNHLNTLLPIFNGDAIKSVSFYNGYIPTRYEGRLSSVMDVKLREGNKSKFEHSLSLDVASASTVSEGPIVKNKLSYLVGARRSWLDLIDKYFSSNKYSTHIFNDVNAKLAWNLDSVTMLQLSVYNSNDKYKEPNNNYKNAVLEWNTLLYTLQFNRIINRRLTNSSAIAYSNNRSSADAEAFILRADKFVTNGSKRFYANTEFSYQMSSHYKVNLGLKTNIEQYELSGFGKGLYNVKEPIRQFSAFLDNRIFFTNWLYAQAGLHYVLYAPKNYKNYQSLQPRLTLKAAVNNIDLFYLTFLRMEQYYHHVLVSNISAPFDFIMPSIKGFKPLSATHYEMGWKHYLPAGIIDLSVYYKRRYNLLAFRPNSFIEDSNWDKYMMEGNGESYGINLYMYNRWRRFSWQLSYSFSKSREWYAELPKLGKIPSLFDLPHDFNAFISYDIFQHSAFTIGGIVNSGKFPYDSFYGDENNKLETFRTQRDPTRYRIDVSYAFRKEFKNSKFFLRFGLYNLIGNPSKDELSFNFSYRLNGGCIPFGAITYKF</sequence>
<dbReference type="Pfam" id="PF00593">
    <property type="entry name" value="TonB_dep_Rec_b-barrel"/>
    <property type="match status" value="1"/>
</dbReference>
<keyword evidence="5" id="KW-0675">Receptor</keyword>
<reference evidence="5" key="1">
    <citation type="submission" date="2020-04" db="EMBL/GenBank/DDBJ databases">
        <title>Deep metagenomics examines the oral microbiome during advanced dental caries in children, revealing novel taxa and co-occurrences with host molecules.</title>
        <authorList>
            <person name="Baker J.L."/>
            <person name="Morton J.T."/>
            <person name="Dinis M."/>
            <person name="Alvarez R."/>
            <person name="Tran N.C."/>
            <person name="Knight R."/>
            <person name="Edlund A."/>
        </authorList>
    </citation>
    <scope>NUCLEOTIDE SEQUENCE</scope>
    <source>
        <strain evidence="5">JCVI_44_bin.5</strain>
    </source>
</reference>
<dbReference type="Gene3D" id="2.40.170.20">
    <property type="entry name" value="TonB-dependent receptor, beta-barrel domain"/>
    <property type="match status" value="1"/>
</dbReference>
<dbReference type="Proteomes" id="UP000771736">
    <property type="component" value="Unassembled WGS sequence"/>
</dbReference>
<keyword evidence="2" id="KW-0472">Membrane</keyword>
<feature type="domain" description="TonB-dependent receptor-like beta-barrel" evidence="4">
    <location>
        <begin position="461"/>
        <end position="866"/>
    </location>
</feature>
<dbReference type="GO" id="GO:0009279">
    <property type="term" value="C:cell outer membrane"/>
    <property type="evidence" value="ECO:0007669"/>
    <property type="project" value="UniProtKB-SubCell"/>
</dbReference>
<dbReference type="InterPro" id="IPR000531">
    <property type="entry name" value="Beta-barrel_TonB"/>
</dbReference>
<dbReference type="Pfam" id="PF13715">
    <property type="entry name" value="CarbopepD_reg_2"/>
    <property type="match status" value="1"/>
</dbReference>
<dbReference type="AlphaFoldDB" id="A0A930MYA8"/>
<keyword evidence="3" id="KW-0998">Cell outer membrane</keyword>
<dbReference type="InterPro" id="IPR008969">
    <property type="entry name" value="CarboxyPept-like_regulatory"/>
</dbReference>
<protein>
    <submittedName>
        <fullName evidence="5">TonB-dependent receptor</fullName>
    </submittedName>
</protein>
<evidence type="ECO:0000256" key="1">
    <source>
        <dbReference type="ARBA" id="ARBA00004442"/>
    </source>
</evidence>
<dbReference type="Gene3D" id="2.60.40.1120">
    <property type="entry name" value="Carboxypeptidase-like, regulatory domain"/>
    <property type="match status" value="1"/>
</dbReference>
<comment type="caution">
    <text evidence="5">The sequence shown here is derived from an EMBL/GenBank/DDBJ whole genome shotgun (WGS) entry which is preliminary data.</text>
</comment>
<proteinExistence type="predicted"/>
<dbReference type="SUPFAM" id="SSF49464">
    <property type="entry name" value="Carboxypeptidase regulatory domain-like"/>
    <property type="match status" value="1"/>
</dbReference>
<accession>A0A930MYA8</accession>
<organism evidence="5 6">
    <name type="scientific">Prevotella aurantiaca</name>
    <dbReference type="NCBI Taxonomy" id="596085"/>
    <lineage>
        <taxon>Bacteria</taxon>
        <taxon>Pseudomonadati</taxon>
        <taxon>Bacteroidota</taxon>
        <taxon>Bacteroidia</taxon>
        <taxon>Bacteroidales</taxon>
        <taxon>Prevotellaceae</taxon>
        <taxon>Prevotella</taxon>
    </lineage>
</organism>
<evidence type="ECO:0000256" key="3">
    <source>
        <dbReference type="ARBA" id="ARBA00023237"/>
    </source>
</evidence>
<evidence type="ECO:0000256" key="2">
    <source>
        <dbReference type="ARBA" id="ARBA00023136"/>
    </source>
</evidence>
<name>A0A930MYA8_9BACT</name>
<evidence type="ECO:0000259" key="4">
    <source>
        <dbReference type="Pfam" id="PF00593"/>
    </source>
</evidence>